<dbReference type="EMBL" id="QSJN01000001">
    <property type="protein sequence ID" value="RHD77793.1"/>
    <property type="molecule type" value="Genomic_DNA"/>
</dbReference>
<accession>A0A3R5WE91</accession>
<comment type="caution">
    <text evidence="1">The sequence shown here is derived from an EMBL/GenBank/DDBJ whole genome shotgun (WGS) entry which is preliminary data.</text>
</comment>
<reference evidence="1 2" key="1">
    <citation type="submission" date="2018-08" db="EMBL/GenBank/DDBJ databases">
        <title>A genome reference for cultivated species of the human gut microbiota.</title>
        <authorList>
            <person name="Zou Y."/>
            <person name="Xue W."/>
            <person name="Luo G."/>
        </authorList>
    </citation>
    <scope>NUCLEOTIDE SEQUENCE [LARGE SCALE GENOMIC DNA]</scope>
    <source>
        <strain evidence="1 2">AM30-4</strain>
    </source>
</reference>
<evidence type="ECO:0000313" key="1">
    <source>
        <dbReference type="EMBL" id="RHD77793.1"/>
    </source>
</evidence>
<evidence type="ECO:0000313" key="2">
    <source>
        <dbReference type="Proteomes" id="UP000284660"/>
    </source>
</evidence>
<dbReference type="PROSITE" id="PS51257">
    <property type="entry name" value="PROKAR_LIPOPROTEIN"/>
    <property type="match status" value="1"/>
</dbReference>
<organism evidence="1 2">
    <name type="scientific">Parabacteroides distasonis</name>
    <dbReference type="NCBI Taxonomy" id="823"/>
    <lineage>
        <taxon>Bacteria</taxon>
        <taxon>Pseudomonadati</taxon>
        <taxon>Bacteroidota</taxon>
        <taxon>Bacteroidia</taxon>
        <taxon>Bacteroidales</taxon>
        <taxon>Tannerellaceae</taxon>
        <taxon>Parabacteroides</taxon>
    </lineage>
</organism>
<name>A0A3R5WE91_PARDI</name>
<sequence length="224" mass="25456">MRNIYFLCCVALASLCACESETKEEPVSDFSDLVIQIVLTDPELNDRLNPGSPSFLGEEYTQGIEVLYRYKDQKLTLPQLWPLQTNGGAILGEWSTIYPPYMEDNGYGKTDGNTKGYYYIEASPFVTEGNRDIAYTYIQYPDGNEDEIKVQLYRTSSLLLMDQIWINGELVYSMHPQEGSISTKQYYNPEYYPFLVPTLDDDGKQIGDLVQPEGGTSIIVIKKK</sequence>
<dbReference type="RefSeq" id="WP_008779685.1">
    <property type="nucleotide sequence ID" value="NZ_CP103148.1"/>
</dbReference>
<evidence type="ECO:0008006" key="3">
    <source>
        <dbReference type="Google" id="ProtNLM"/>
    </source>
</evidence>
<protein>
    <recommendedName>
        <fullName evidence="3">Lipoprotein</fullName>
    </recommendedName>
</protein>
<gene>
    <name evidence="1" type="ORF">DW782_00410</name>
</gene>
<dbReference type="Proteomes" id="UP000284660">
    <property type="component" value="Unassembled WGS sequence"/>
</dbReference>
<proteinExistence type="predicted"/>
<dbReference type="AlphaFoldDB" id="A0A3R5WE91"/>